<organism evidence="2 3">
    <name type="scientific">Dendrothele bispora (strain CBS 962.96)</name>
    <dbReference type="NCBI Taxonomy" id="1314807"/>
    <lineage>
        <taxon>Eukaryota</taxon>
        <taxon>Fungi</taxon>
        <taxon>Dikarya</taxon>
        <taxon>Basidiomycota</taxon>
        <taxon>Agaricomycotina</taxon>
        <taxon>Agaricomycetes</taxon>
        <taxon>Agaricomycetidae</taxon>
        <taxon>Agaricales</taxon>
        <taxon>Agaricales incertae sedis</taxon>
        <taxon>Dendrothele</taxon>
    </lineage>
</organism>
<keyword evidence="3" id="KW-1185">Reference proteome</keyword>
<dbReference type="EMBL" id="ML179177">
    <property type="protein sequence ID" value="THU96431.1"/>
    <property type="molecule type" value="Genomic_DNA"/>
</dbReference>
<evidence type="ECO:0000256" key="1">
    <source>
        <dbReference type="SAM" id="MobiDB-lite"/>
    </source>
</evidence>
<gene>
    <name evidence="2" type="ORF">K435DRAFT_797322</name>
</gene>
<feature type="region of interest" description="Disordered" evidence="1">
    <location>
        <begin position="56"/>
        <end position="75"/>
    </location>
</feature>
<evidence type="ECO:0000313" key="3">
    <source>
        <dbReference type="Proteomes" id="UP000297245"/>
    </source>
</evidence>
<accession>A0A4S8M3F3</accession>
<dbReference type="Proteomes" id="UP000297245">
    <property type="component" value="Unassembled WGS sequence"/>
</dbReference>
<evidence type="ECO:0000313" key="2">
    <source>
        <dbReference type="EMBL" id="THU96431.1"/>
    </source>
</evidence>
<reference evidence="2 3" key="1">
    <citation type="journal article" date="2019" name="Nat. Ecol. Evol.">
        <title>Megaphylogeny resolves global patterns of mushroom evolution.</title>
        <authorList>
            <person name="Varga T."/>
            <person name="Krizsan K."/>
            <person name="Foldi C."/>
            <person name="Dima B."/>
            <person name="Sanchez-Garcia M."/>
            <person name="Sanchez-Ramirez S."/>
            <person name="Szollosi G.J."/>
            <person name="Szarkandi J.G."/>
            <person name="Papp V."/>
            <person name="Albert L."/>
            <person name="Andreopoulos W."/>
            <person name="Angelini C."/>
            <person name="Antonin V."/>
            <person name="Barry K.W."/>
            <person name="Bougher N.L."/>
            <person name="Buchanan P."/>
            <person name="Buyck B."/>
            <person name="Bense V."/>
            <person name="Catcheside P."/>
            <person name="Chovatia M."/>
            <person name="Cooper J."/>
            <person name="Damon W."/>
            <person name="Desjardin D."/>
            <person name="Finy P."/>
            <person name="Geml J."/>
            <person name="Haridas S."/>
            <person name="Hughes K."/>
            <person name="Justo A."/>
            <person name="Karasinski D."/>
            <person name="Kautmanova I."/>
            <person name="Kiss B."/>
            <person name="Kocsube S."/>
            <person name="Kotiranta H."/>
            <person name="LaButti K.M."/>
            <person name="Lechner B.E."/>
            <person name="Liimatainen K."/>
            <person name="Lipzen A."/>
            <person name="Lukacs Z."/>
            <person name="Mihaltcheva S."/>
            <person name="Morgado L.N."/>
            <person name="Niskanen T."/>
            <person name="Noordeloos M.E."/>
            <person name="Ohm R.A."/>
            <person name="Ortiz-Santana B."/>
            <person name="Ovrebo C."/>
            <person name="Racz N."/>
            <person name="Riley R."/>
            <person name="Savchenko A."/>
            <person name="Shiryaev A."/>
            <person name="Soop K."/>
            <person name="Spirin V."/>
            <person name="Szebenyi C."/>
            <person name="Tomsovsky M."/>
            <person name="Tulloss R.E."/>
            <person name="Uehling J."/>
            <person name="Grigoriev I.V."/>
            <person name="Vagvolgyi C."/>
            <person name="Papp T."/>
            <person name="Martin F.M."/>
            <person name="Miettinen O."/>
            <person name="Hibbett D.S."/>
            <person name="Nagy L.G."/>
        </authorList>
    </citation>
    <scope>NUCLEOTIDE SEQUENCE [LARGE SCALE GENOMIC DNA]</scope>
    <source>
        <strain evidence="2 3">CBS 962.96</strain>
    </source>
</reference>
<sequence length="184" mass="20470">MHSSSTQLISVDDAEYVYPKPSSGSVRSEMKTGLQAHYPTITIEYPRVLGTAGPVKNRAAGSIPKPDGENGRPGRGGYALKDVLGWDQTDYKKAQDFVKELVATILGGDTHIPFQSQPPQKLEVVRDKMLKQFPQLADYEDNWATDDFIRAALKYRQTCLKKHKLELQAAQGQAILNMRQGLKP</sequence>
<dbReference type="AlphaFoldDB" id="A0A4S8M3F3"/>
<dbReference type="OrthoDB" id="2686745at2759"/>
<protein>
    <submittedName>
        <fullName evidence="2">Uncharacterized protein</fullName>
    </submittedName>
</protein>
<name>A0A4S8M3F3_DENBC</name>
<proteinExistence type="predicted"/>